<evidence type="ECO:0000256" key="20">
    <source>
        <dbReference type="PIRSR" id="PIRSR600823-5"/>
    </source>
</evidence>
<dbReference type="FunFam" id="1.10.520.10:FF:000008">
    <property type="entry name" value="Peroxidase"/>
    <property type="match status" value="1"/>
</dbReference>
<feature type="binding site" evidence="18">
    <location>
        <position position="70"/>
    </location>
    <ligand>
        <name>Ca(2+)</name>
        <dbReference type="ChEBI" id="CHEBI:29108"/>
        <label>1</label>
    </ligand>
</feature>
<evidence type="ECO:0000256" key="9">
    <source>
        <dbReference type="ARBA" id="ARBA00022837"/>
    </source>
</evidence>
<keyword evidence="5 21" id="KW-0964">Secreted</keyword>
<comment type="cofactor">
    <cofactor evidence="18 21">
        <name>heme b</name>
        <dbReference type="ChEBI" id="CHEBI:60344"/>
    </cofactor>
    <text evidence="18 21">Binds 1 heme b (iron(II)-protoporphyrin IX) group per subunit.</text>
</comment>
<feature type="binding site" evidence="18">
    <location>
        <position position="72"/>
    </location>
    <ligand>
        <name>Ca(2+)</name>
        <dbReference type="ChEBI" id="CHEBI:29108"/>
        <label>1</label>
    </ligand>
</feature>
<keyword evidence="13" id="KW-0325">Glycoprotein</keyword>
<dbReference type="InterPro" id="IPR002016">
    <property type="entry name" value="Haem_peroxidase"/>
</dbReference>
<feature type="binding site" evidence="18">
    <location>
        <position position="76"/>
    </location>
    <ligand>
        <name>Ca(2+)</name>
        <dbReference type="ChEBI" id="CHEBI:29108"/>
        <label>1</label>
    </ligand>
</feature>
<dbReference type="GO" id="GO:0006979">
    <property type="term" value="P:response to oxidative stress"/>
    <property type="evidence" value="ECO:0007669"/>
    <property type="project" value="UniProtKB-UniRule"/>
</dbReference>
<dbReference type="GO" id="GO:0020037">
    <property type="term" value="F:heme binding"/>
    <property type="evidence" value="ECO:0007669"/>
    <property type="project" value="UniProtKB-UniRule"/>
</dbReference>
<keyword evidence="8 18" id="KW-0479">Metal-binding</keyword>
<dbReference type="GO" id="GO:0046872">
    <property type="term" value="F:metal ion binding"/>
    <property type="evidence" value="ECO:0007669"/>
    <property type="project" value="UniProtKB-UniRule"/>
</dbReference>
<dbReference type="SMR" id="A0A0E0Q998"/>
<keyword evidence="10 21" id="KW-0560">Oxidoreductase</keyword>
<evidence type="ECO:0000256" key="7">
    <source>
        <dbReference type="ARBA" id="ARBA00022617"/>
    </source>
</evidence>
<evidence type="ECO:0000313" key="24">
    <source>
        <dbReference type="Proteomes" id="UP000008022"/>
    </source>
</evidence>
<evidence type="ECO:0000256" key="8">
    <source>
        <dbReference type="ARBA" id="ARBA00022723"/>
    </source>
</evidence>
<feature type="binding site" description="axial binding residue" evidence="18">
    <location>
        <position position="193"/>
    </location>
    <ligand>
        <name>heme b</name>
        <dbReference type="ChEBI" id="CHEBI:60344"/>
    </ligand>
    <ligandPart>
        <name>Fe</name>
        <dbReference type="ChEBI" id="CHEBI:18248"/>
    </ligandPart>
</feature>
<feature type="disulfide bond" evidence="20">
    <location>
        <begin position="35"/>
        <end position="116"/>
    </location>
</feature>
<keyword evidence="12 20" id="KW-1015">Disulfide bond</keyword>
<evidence type="ECO:0000256" key="4">
    <source>
        <dbReference type="ARBA" id="ARBA00012313"/>
    </source>
</evidence>
<keyword evidence="11 18" id="KW-0408">Iron</keyword>
<keyword evidence="7 21" id="KW-0349">Heme</keyword>
<evidence type="ECO:0000256" key="17">
    <source>
        <dbReference type="PIRSR" id="PIRSR600823-2"/>
    </source>
</evidence>
<evidence type="ECO:0000256" key="13">
    <source>
        <dbReference type="ARBA" id="ARBA00023180"/>
    </source>
</evidence>
<dbReference type="Gene3D" id="1.10.520.10">
    <property type="match status" value="1"/>
</dbReference>
<evidence type="ECO:0000256" key="6">
    <source>
        <dbReference type="ARBA" id="ARBA00022559"/>
    </source>
</evidence>
<dbReference type="SUPFAM" id="SSF48113">
    <property type="entry name" value="Heme-dependent peroxidases"/>
    <property type="match status" value="1"/>
</dbReference>
<sequence>MAAIFVVLVAAAAAALVSSSAAQAQLKVGYYGDTCNGAEETVRQEVASVLSVAPYLAGALLRLHFHDCFVRGCDGSILLDSVAGGAVDAEKEAETSAGLRGFDVIDSIKEKLEQACPGTVSCADILALAARDAVHWSNGPFWPVPTGRLDGKISNAAETVDLPPPNSGMAQLQAAFAHKNLTAKDLVVLSGAHTIGFSHCQPFHDRLYNYTGGNRLNDVDPELDPAYLNELRSKCGAAASATANADNPGVMVEISPKRSPKFDTGYYTQVARRRGLFRSDAVLLDDDFTGAYVKKHATGLFDMEFFGDFGEAMVNMGNLQPPPGNDGEVRRKCSVVNY</sequence>
<dbReference type="InterPro" id="IPR000823">
    <property type="entry name" value="Peroxidase_pln"/>
</dbReference>
<dbReference type="PRINTS" id="PR00458">
    <property type="entry name" value="PEROXIDASE"/>
</dbReference>
<dbReference type="InterPro" id="IPR019794">
    <property type="entry name" value="Peroxidases_AS"/>
</dbReference>
<evidence type="ECO:0000256" key="2">
    <source>
        <dbReference type="ARBA" id="ARBA00002322"/>
    </source>
</evidence>
<dbReference type="PRINTS" id="PR00461">
    <property type="entry name" value="PLPEROXIDASE"/>
</dbReference>
<dbReference type="InterPro" id="IPR010255">
    <property type="entry name" value="Haem_peroxidase_sf"/>
</dbReference>
<evidence type="ECO:0000256" key="19">
    <source>
        <dbReference type="PIRSR" id="PIRSR600823-4"/>
    </source>
</evidence>
<comment type="catalytic activity">
    <reaction evidence="1 21">
        <text>2 a phenolic donor + H2O2 = 2 a phenolic radical donor + 2 H2O</text>
        <dbReference type="Rhea" id="RHEA:56136"/>
        <dbReference type="ChEBI" id="CHEBI:15377"/>
        <dbReference type="ChEBI" id="CHEBI:16240"/>
        <dbReference type="ChEBI" id="CHEBI:139520"/>
        <dbReference type="ChEBI" id="CHEBI:139521"/>
        <dbReference type="EC" id="1.11.1.7"/>
    </reaction>
</comment>
<keyword evidence="21" id="KW-0732">Signal</keyword>
<comment type="cofactor">
    <cofactor evidence="18 21">
        <name>Ca(2+)</name>
        <dbReference type="ChEBI" id="CHEBI:29108"/>
    </cofactor>
    <text evidence="18 21">Binds 2 calcium ions per subunit.</text>
</comment>
<dbReference type="GO" id="GO:0042744">
    <property type="term" value="P:hydrogen peroxide catabolic process"/>
    <property type="evidence" value="ECO:0007669"/>
    <property type="project" value="UniProtKB-KW"/>
</dbReference>
<dbReference type="OMA" id="SASMTKM"/>
<dbReference type="PROSITE" id="PS50873">
    <property type="entry name" value="PEROXIDASE_4"/>
    <property type="match status" value="1"/>
</dbReference>
<dbReference type="AlphaFoldDB" id="A0A0E0Q998"/>
<evidence type="ECO:0000256" key="18">
    <source>
        <dbReference type="PIRSR" id="PIRSR600823-3"/>
    </source>
</evidence>
<feature type="chain" id="PRO_5005116473" description="Peroxidase" evidence="21">
    <location>
        <begin position="25"/>
        <end position="338"/>
    </location>
</feature>
<proteinExistence type="inferred from homology"/>
<dbReference type="Proteomes" id="UP000008022">
    <property type="component" value="Unassembled WGS sequence"/>
</dbReference>
<dbReference type="FunFam" id="1.10.420.10:FF:000008">
    <property type="entry name" value="Peroxidase"/>
    <property type="match status" value="1"/>
</dbReference>
<evidence type="ECO:0000256" key="16">
    <source>
        <dbReference type="PIRSR" id="PIRSR600823-1"/>
    </source>
</evidence>
<dbReference type="InterPro" id="IPR019793">
    <property type="entry name" value="Peroxidases_heam-ligand_BS"/>
</dbReference>
<keyword evidence="9 18" id="KW-0106">Calcium</keyword>
<evidence type="ECO:0000256" key="1">
    <source>
        <dbReference type="ARBA" id="ARBA00000189"/>
    </source>
</evidence>
<feature type="domain" description="Plant heme peroxidase family profile" evidence="22">
    <location>
        <begin position="25"/>
        <end position="337"/>
    </location>
</feature>
<protein>
    <recommendedName>
        <fullName evidence="4 21">Peroxidase</fullName>
        <ecNumber evidence="4 21">1.11.1.7</ecNumber>
    </recommendedName>
</protein>
<feature type="signal peptide" evidence="21">
    <location>
        <begin position="1"/>
        <end position="24"/>
    </location>
</feature>
<feature type="disulfide bond" evidence="20">
    <location>
        <begin position="200"/>
        <end position="235"/>
    </location>
</feature>
<dbReference type="EnsemblPlants" id="ORUFI07G17610.1">
    <property type="protein sequence ID" value="ORUFI07G17610.1"/>
    <property type="gene ID" value="ORUFI07G17610"/>
</dbReference>
<dbReference type="HOGENOM" id="CLU_010543_0_3_1"/>
<dbReference type="PROSITE" id="PS00435">
    <property type="entry name" value="PEROXIDASE_1"/>
    <property type="match status" value="1"/>
</dbReference>
<dbReference type="Gramene" id="ORUFI07G17610.1">
    <property type="protein sequence ID" value="ORUFI07G17610.1"/>
    <property type="gene ID" value="ORUFI07G17610"/>
</dbReference>
<evidence type="ECO:0000256" key="15">
    <source>
        <dbReference type="ARBA" id="ARBA00023324"/>
    </source>
</evidence>
<dbReference type="InterPro" id="IPR033905">
    <property type="entry name" value="Secretory_peroxidase"/>
</dbReference>
<evidence type="ECO:0000256" key="21">
    <source>
        <dbReference type="RuleBase" id="RU362060"/>
    </source>
</evidence>
<dbReference type="Pfam" id="PF00141">
    <property type="entry name" value="peroxidase"/>
    <property type="match status" value="1"/>
</dbReference>
<dbReference type="GO" id="GO:0140825">
    <property type="term" value="F:lactoperoxidase activity"/>
    <property type="evidence" value="ECO:0007669"/>
    <property type="project" value="UniProtKB-EC"/>
</dbReference>
<reference evidence="24" key="1">
    <citation type="submission" date="2013-06" db="EMBL/GenBank/DDBJ databases">
        <authorList>
            <person name="Zhao Q."/>
        </authorList>
    </citation>
    <scope>NUCLEOTIDE SEQUENCE</scope>
    <source>
        <strain evidence="24">cv. W1943</strain>
    </source>
</reference>
<keyword evidence="6 21" id="KW-0575">Peroxidase</keyword>
<dbReference type="eggNOG" id="ENOG502QQVF">
    <property type="taxonomic scope" value="Eukaryota"/>
</dbReference>
<feature type="active site" description="Proton acceptor" evidence="16">
    <location>
        <position position="66"/>
    </location>
</feature>
<comment type="similarity">
    <text evidence="3">Belongs to the peroxidase family. Ascorbate peroxidase subfamily.</text>
</comment>
<dbReference type="EC" id="1.11.1.7" evidence="4 21"/>
<comment type="function">
    <text evidence="2">Removal of H(2)O(2), oxidation of toxic reductants, biosynthesis and degradation of lignin, suberization, auxin catabolism, response to environmental stresses such as wounding, pathogen attack and oxidative stress. These functions might be dependent on each isozyme/isoform in each plant tissue.</text>
</comment>
<dbReference type="CDD" id="cd00693">
    <property type="entry name" value="secretory_peroxidase"/>
    <property type="match status" value="1"/>
</dbReference>
<evidence type="ECO:0000256" key="10">
    <source>
        <dbReference type="ARBA" id="ARBA00023002"/>
    </source>
</evidence>
<feature type="binding site" evidence="18">
    <location>
        <position position="194"/>
    </location>
    <ligand>
        <name>Ca(2+)</name>
        <dbReference type="ChEBI" id="CHEBI:29108"/>
        <label>2</label>
    </ligand>
</feature>
<evidence type="ECO:0000256" key="11">
    <source>
        <dbReference type="ARBA" id="ARBA00023004"/>
    </source>
</evidence>
<dbReference type="GO" id="GO:0005576">
    <property type="term" value="C:extracellular region"/>
    <property type="evidence" value="ECO:0007669"/>
    <property type="project" value="UniProtKB-SubCell"/>
</dbReference>
<feature type="binding site" evidence="17">
    <location>
        <position position="163"/>
    </location>
    <ligand>
        <name>substrate</name>
    </ligand>
</feature>
<keyword evidence="15 21" id="KW-0376">Hydrogen peroxide</keyword>
<feature type="binding site" evidence="18">
    <location>
        <position position="74"/>
    </location>
    <ligand>
        <name>Ca(2+)</name>
        <dbReference type="ChEBI" id="CHEBI:29108"/>
        <label>1</label>
    </ligand>
</feature>
<evidence type="ECO:0000256" key="12">
    <source>
        <dbReference type="ARBA" id="ARBA00023157"/>
    </source>
</evidence>
<dbReference type="STRING" id="4529.A0A0E0Q998"/>
<evidence type="ECO:0000256" key="5">
    <source>
        <dbReference type="ARBA" id="ARBA00022525"/>
    </source>
</evidence>
<evidence type="ECO:0000256" key="14">
    <source>
        <dbReference type="ARBA" id="ARBA00023283"/>
    </source>
</evidence>
<name>A0A0E0Q998_ORYRU</name>
<evidence type="ECO:0000256" key="3">
    <source>
        <dbReference type="ARBA" id="ARBA00006873"/>
    </source>
</evidence>
<evidence type="ECO:0000259" key="22">
    <source>
        <dbReference type="PROSITE" id="PS50873"/>
    </source>
</evidence>
<reference evidence="23" key="2">
    <citation type="submission" date="2015-06" db="UniProtKB">
        <authorList>
            <consortium name="EnsemblPlants"/>
        </authorList>
    </citation>
    <scope>IDENTIFICATION</scope>
</reference>
<feature type="site" description="Transition state stabilizer" evidence="19">
    <location>
        <position position="62"/>
    </location>
</feature>
<feature type="binding site" evidence="18">
    <location>
        <position position="67"/>
    </location>
    <ligand>
        <name>Ca(2+)</name>
        <dbReference type="ChEBI" id="CHEBI:29108"/>
        <label>1</label>
    </ligand>
</feature>
<keyword evidence="24" id="KW-1185">Reference proteome</keyword>
<feature type="binding site" evidence="18">
    <location>
        <position position="263"/>
    </location>
    <ligand>
        <name>Ca(2+)</name>
        <dbReference type="ChEBI" id="CHEBI:29108"/>
        <label>2</label>
    </ligand>
</feature>
<dbReference type="PROSITE" id="PS00436">
    <property type="entry name" value="PEROXIDASE_2"/>
    <property type="match status" value="1"/>
</dbReference>
<feature type="disulfide bond" evidence="20">
    <location>
        <begin position="122"/>
        <end position="333"/>
    </location>
</feature>
<comment type="similarity">
    <text evidence="21">Belongs to the peroxidase family. Classical plant (class III) peroxidase subfamily.</text>
</comment>
<dbReference type="PANTHER" id="PTHR31235">
    <property type="entry name" value="PEROXIDASE 25-RELATED"/>
    <property type="match status" value="1"/>
</dbReference>
<keyword evidence="14" id="KW-0873">Pyrrolidone carboxylic acid</keyword>
<organism evidence="23 24">
    <name type="scientific">Oryza rufipogon</name>
    <name type="common">Brownbeard rice</name>
    <name type="synonym">Asian wild rice</name>
    <dbReference type="NCBI Taxonomy" id="4529"/>
    <lineage>
        <taxon>Eukaryota</taxon>
        <taxon>Viridiplantae</taxon>
        <taxon>Streptophyta</taxon>
        <taxon>Embryophyta</taxon>
        <taxon>Tracheophyta</taxon>
        <taxon>Spermatophyta</taxon>
        <taxon>Magnoliopsida</taxon>
        <taxon>Liliopsida</taxon>
        <taxon>Poales</taxon>
        <taxon>Poaceae</taxon>
        <taxon>BOP clade</taxon>
        <taxon>Oryzoideae</taxon>
        <taxon>Oryzeae</taxon>
        <taxon>Oryzinae</taxon>
        <taxon>Oryza</taxon>
    </lineage>
</organism>
<accession>A0A0E0Q998</accession>
<comment type="subcellular location">
    <subcellularLocation>
        <location evidence="21">Secreted</location>
    </subcellularLocation>
</comment>
<dbReference type="Gene3D" id="1.10.420.10">
    <property type="entry name" value="Peroxidase, domain 2"/>
    <property type="match status" value="1"/>
</dbReference>
<evidence type="ECO:0000313" key="23">
    <source>
        <dbReference type="EnsemblPlants" id="ORUFI07G17610.1"/>
    </source>
</evidence>
<feature type="disulfide bond" evidence="20">
    <location>
        <begin position="68"/>
        <end position="73"/>
    </location>
</feature>